<organism evidence="6 7">
    <name type="scientific">Adineta steineri</name>
    <dbReference type="NCBI Taxonomy" id="433720"/>
    <lineage>
        <taxon>Eukaryota</taxon>
        <taxon>Metazoa</taxon>
        <taxon>Spiralia</taxon>
        <taxon>Gnathifera</taxon>
        <taxon>Rotifera</taxon>
        <taxon>Eurotatoria</taxon>
        <taxon>Bdelloidea</taxon>
        <taxon>Adinetida</taxon>
        <taxon>Adinetidae</taxon>
        <taxon>Adineta</taxon>
    </lineage>
</organism>
<protein>
    <recommendedName>
        <fullName evidence="5">Diacylglycerol kinase accessory domain-containing protein</fullName>
    </recommendedName>
</protein>
<evidence type="ECO:0000313" key="6">
    <source>
        <dbReference type="EMBL" id="CAF4403929.1"/>
    </source>
</evidence>
<reference evidence="6" key="1">
    <citation type="submission" date="2021-02" db="EMBL/GenBank/DDBJ databases">
        <authorList>
            <person name="Nowell W R."/>
        </authorList>
    </citation>
    <scope>NUCLEOTIDE SEQUENCE</scope>
</reference>
<dbReference type="SMART" id="SM00045">
    <property type="entry name" value="DAGKa"/>
    <property type="match status" value="1"/>
</dbReference>
<proteinExistence type="predicted"/>
<name>A0A820PB89_9BILA</name>
<evidence type="ECO:0000313" key="7">
    <source>
        <dbReference type="Proteomes" id="UP000663881"/>
    </source>
</evidence>
<dbReference type="PANTHER" id="PTHR11255:SF48">
    <property type="entry name" value="DIACYLGLYCEROL KINASE 1"/>
    <property type="match status" value="1"/>
</dbReference>
<keyword evidence="2" id="KW-0547">Nucleotide-binding</keyword>
<dbReference type="AlphaFoldDB" id="A0A820PB89"/>
<dbReference type="GO" id="GO:0005886">
    <property type="term" value="C:plasma membrane"/>
    <property type="evidence" value="ECO:0007669"/>
    <property type="project" value="TreeGrafter"/>
</dbReference>
<evidence type="ECO:0000259" key="5">
    <source>
        <dbReference type="SMART" id="SM00045"/>
    </source>
</evidence>
<keyword evidence="4" id="KW-0067">ATP-binding</keyword>
<dbReference type="Proteomes" id="UP000663881">
    <property type="component" value="Unassembled WGS sequence"/>
</dbReference>
<dbReference type="GO" id="GO:0005524">
    <property type="term" value="F:ATP binding"/>
    <property type="evidence" value="ECO:0007669"/>
    <property type="project" value="UniProtKB-KW"/>
</dbReference>
<feature type="domain" description="Diacylglycerol kinase accessory" evidence="5">
    <location>
        <begin position="1"/>
        <end position="83"/>
    </location>
</feature>
<comment type="caution">
    <text evidence="6">The sequence shown here is derived from an EMBL/GenBank/DDBJ whole genome shotgun (WGS) entry which is preliminary data.</text>
</comment>
<evidence type="ECO:0000256" key="2">
    <source>
        <dbReference type="ARBA" id="ARBA00022741"/>
    </source>
</evidence>
<dbReference type="EMBL" id="CAJOAY010028164">
    <property type="protein sequence ID" value="CAF4403929.1"/>
    <property type="molecule type" value="Genomic_DNA"/>
</dbReference>
<evidence type="ECO:0000256" key="4">
    <source>
        <dbReference type="ARBA" id="ARBA00022840"/>
    </source>
</evidence>
<dbReference type="PANTHER" id="PTHR11255">
    <property type="entry name" value="DIACYLGLYCEROL KINASE"/>
    <property type="match status" value="1"/>
</dbReference>
<evidence type="ECO:0000256" key="1">
    <source>
        <dbReference type="ARBA" id="ARBA00022679"/>
    </source>
</evidence>
<keyword evidence="3" id="KW-0418">Kinase</keyword>
<evidence type="ECO:0000256" key="3">
    <source>
        <dbReference type="ARBA" id="ARBA00022777"/>
    </source>
</evidence>
<dbReference type="GO" id="GO:0007200">
    <property type="term" value="P:phospholipase C-activating G protein-coupled receptor signaling pathway"/>
    <property type="evidence" value="ECO:0007669"/>
    <property type="project" value="InterPro"/>
</dbReference>
<keyword evidence="1" id="KW-0808">Transferase</keyword>
<dbReference type="GO" id="GO:0004143">
    <property type="term" value="F:ATP-dependent diacylglycerol kinase activity"/>
    <property type="evidence" value="ECO:0007669"/>
    <property type="project" value="InterPro"/>
</dbReference>
<dbReference type="Pfam" id="PF00609">
    <property type="entry name" value="DAGK_acc"/>
    <property type="match status" value="1"/>
</dbReference>
<dbReference type="InterPro" id="IPR037607">
    <property type="entry name" value="DGK"/>
</dbReference>
<gene>
    <name evidence="6" type="ORF">OKA104_LOCUS51554</name>
</gene>
<sequence>MREKHPEKFSSRMKNKLWYLEFGTSEALSSTCKNLHEDIDIMCDGVSLDLSNGPSLEGIALLNIPSIYGGCNHGSPSICIGKL</sequence>
<feature type="non-terminal residue" evidence="6">
    <location>
        <position position="1"/>
    </location>
</feature>
<accession>A0A820PB89</accession>
<dbReference type="InterPro" id="IPR000756">
    <property type="entry name" value="Diacylglycerol_kin_accessory"/>
</dbReference>